<dbReference type="RefSeq" id="XP_013245873.1">
    <property type="nucleotide sequence ID" value="XM_013390419.1"/>
</dbReference>
<evidence type="ECO:0000313" key="3">
    <source>
        <dbReference type="Proteomes" id="UP000027361"/>
    </source>
</evidence>
<accession>A0A066WPV3</accession>
<organism evidence="2 3">
    <name type="scientific">Tilletiaria anomala (strain ATCC 24038 / CBS 436.72 / UBC 951)</name>
    <dbReference type="NCBI Taxonomy" id="1037660"/>
    <lineage>
        <taxon>Eukaryota</taxon>
        <taxon>Fungi</taxon>
        <taxon>Dikarya</taxon>
        <taxon>Basidiomycota</taxon>
        <taxon>Ustilaginomycotina</taxon>
        <taxon>Exobasidiomycetes</taxon>
        <taxon>Georgefischeriales</taxon>
        <taxon>Tilletiariaceae</taxon>
        <taxon>Tilletiaria</taxon>
    </lineage>
</organism>
<feature type="compositionally biased region" description="Polar residues" evidence="1">
    <location>
        <begin position="18"/>
        <end position="27"/>
    </location>
</feature>
<proteinExistence type="predicted"/>
<evidence type="ECO:0000256" key="1">
    <source>
        <dbReference type="SAM" id="MobiDB-lite"/>
    </source>
</evidence>
<dbReference type="GeneID" id="25265569"/>
<sequence length="389" mass="41629">MSRVAGRVQGAPSAAAQRGTSSSNQAPGSGIYPSASSPTPLLLSSIGTLALPPSFLQERYKPSEQPKAGSRARAADGSTDTEALTRLLNLIRHLSSLAVVTPSCFSCFESLAGRVDDEQHFASIGKGTSSSAGQTARWAPVTKARLGSGMSVEREAGGRCFFTLYKEPLQSRASHPSISVRPYVRTGIAQQRKRRMQRDGPLKRADEKALLETLHKGKYSSADPKGSAAPDDWADACEALGWRFKVHHMRQGIRFILASPASVLGNTSTQHKRPWFSEVTVFRLFTTRAPRTRPLKAQAATLGSSSTAVDSDVVMKDGEGAKPAALIEDRNSNDNEEVAPGTVFVLLRTTIPVDAALSAGGDDVLDQAKEWTADIIAGIKAFVVLQKDE</sequence>
<dbReference type="HOGENOM" id="CLU_710150_0_0_1"/>
<evidence type="ECO:0000313" key="2">
    <source>
        <dbReference type="EMBL" id="KDN53034.1"/>
    </source>
</evidence>
<dbReference type="InParanoid" id="A0A066WPV3"/>
<feature type="region of interest" description="Disordered" evidence="1">
    <location>
        <begin position="1"/>
        <end position="35"/>
    </location>
</feature>
<protein>
    <submittedName>
        <fullName evidence="2">Uncharacterized protein</fullName>
    </submittedName>
</protein>
<keyword evidence="3" id="KW-1185">Reference proteome</keyword>
<dbReference type="EMBL" id="JMSN01000005">
    <property type="protein sequence ID" value="KDN53034.1"/>
    <property type="molecule type" value="Genomic_DNA"/>
</dbReference>
<name>A0A066WPV3_TILAU</name>
<reference evidence="2 3" key="1">
    <citation type="submission" date="2014-05" db="EMBL/GenBank/DDBJ databases">
        <title>Draft genome sequence of a rare smut relative, Tilletiaria anomala UBC 951.</title>
        <authorList>
            <consortium name="DOE Joint Genome Institute"/>
            <person name="Toome M."/>
            <person name="Kuo A."/>
            <person name="Henrissat B."/>
            <person name="Lipzen A."/>
            <person name="Tritt A."/>
            <person name="Yoshinaga Y."/>
            <person name="Zane M."/>
            <person name="Barry K."/>
            <person name="Grigoriev I.V."/>
            <person name="Spatafora J.W."/>
            <person name="Aimea M.C."/>
        </authorList>
    </citation>
    <scope>NUCLEOTIDE SEQUENCE [LARGE SCALE GENOMIC DNA]</scope>
    <source>
        <strain evidence="2 3">UBC 951</strain>
    </source>
</reference>
<dbReference type="AlphaFoldDB" id="A0A066WPV3"/>
<dbReference type="Proteomes" id="UP000027361">
    <property type="component" value="Unassembled WGS sequence"/>
</dbReference>
<gene>
    <name evidence="2" type="ORF">K437DRAFT_261004</name>
</gene>
<feature type="region of interest" description="Disordered" evidence="1">
    <location>
        <begin position="59"/>
        <end position="79"/>
    </location>
</feature>
<comment type="caution">
    <text evidence="2">The sequence shown here is derived from an EMBL/GenBank/DDBJ whole genome shotgun (WGS) entry which is preliminary data.</text>
</comment>